<evidence type="ECO:0000256" key="2">
    <source>
        <dbReference type="SAM" id="MobiDB-lite"/>
    </source>
</evidence>
<evidence type="ECO:0000259" key="3">
    <source>
        <dbReference type="PROSITE" id="PS51719"/>
    </source>
</evidence>
<evidence type="ECO:0000313" key="5">
    <source>
        <dbReference type="Proteomes" id="UP000031036"/>
    </source>
</evidence>
<reference evidence="4 5" key="1">
    <citation type="submission" date="2014-11" db="EMBL/GenBank/DDBJ databases">
        <title>Genetic blueprint of the zoonotic pathogen Toxocara canis.</title>
        <authorList>
            <person name="Zhu X.-Q."/>
            <person name="Korhonen P.K."/>
            <person name="Cai H."/>
            <person name="Young N.D."/>
            <person name="Nejsum P."/>
            <person name="von Samson-Himmelstjerna G."/>
            <person name="Boag P.R."/>
            <person name="Tan P."/>
            <person name="Li Q."/>
            <person name="Min J."/>
            <person name="Yang Y."/>
            <person name="Wang X."/>
            <person name="Fang X."/>
            <person name="Hall R.S."/>
            <person name="Hofmann A."/>
            <person name="Sternberg P.W."/>
            <person name="Jex A.R."/>
            <person name="Gasser R.B."/>
        </authorList>
    </citation>
    <scope>NUCLEOTIDE SEQUENCE [LARGE SCALE GENOMIC DNA]</scope>
    <source>
        <strain evidence="4">PN_DK_2014</strain>
    </source>
</reference>
<dbReference type="PROSITE" id="PS51719">
    <property type="entry name" value="G_SEPTIN"/>
    <property type="match status" value="1"/>
</dbReference>
<comment type="similarity">
    <text evidence="1">Belongs to the TRAFAC class TrmE-Era-EngA-EngB-Septin-like GTPase superfamily. Septin GTPase family.</text>
</comment>
<dbReference type="InterPro" id="IPR027417">
    <property type="entry name" value="P-loop_NTPase"/>
</dbReference>
<name>A0A0B2VEF3_TOXCA</name>
<organism evidence="4 5">
    <name type="scientific">Toxocara canis</name>
    <name type="common">Canine roundworm</name>
    <dbReference type="NCBI Taxonomy" id="6265"/>
    <lineage>
        <taxon>Eukaryota</taxon>
        <taxon>Metazoa</taxon>
        <taxon>Ecdysozoa</taxon>
        <taxon>Nematoda</taxon>
        <taxon>Chromadorea</taxon>
        <taxon>Rhabditida</taxon>
        <taxon>Spirurina</taxon>
        <taxon>Ascaridomorpha</taxon>
        <taxon>Ascaridoidea</taxon>
        <taxon>Toxocaridae</taxon>
        <taxon>Toxocara</taxon>
    </lineage>
</organism>
<comment type="caution">
    <text evidence="4">The sequence shown here is derived from an EMBL/GenBank/DDBJ whole genome shotgun (WGS) entry which is preliminary data.</text>
</comment>
<accession>A0A0B2VEF3</accession>
<feature type="domain" description="Septin-type G" evidence="3">
    <location>
        <begin position="328"/>
        <end position="455"/>
    </location>
</feature>
<dbReference type="Gene3D" id="3.40.50.300">
    <property type="entry name" value="P-loop containing nucleotide triphosphate hydrolases"/>
    <property type="match status" value="1"/>
</dbReference>
<proteinExistence type="inferred from homology"/>
<feature type="compositionally biased region" description="Basic and acidic residues" evidence="2">
    <location>
        <begin position="107"/>
        <end position="116"/>
    </location>
</feature>
<evidence type="ECO:0000256" key="1">
    <source>
        <dbReference type="RuleBase" id="RU004560"/>
    </source>
</evidence>
<feature type="region of interest" description="Disordered" evidence="2">
    <location>
        <begin position="104"/>
        <end position="128"/>
    </location>
</feature>
<keyword evidence="1" id="KW-0342">GTP-binding</keyword>
<dbReference type="Pfam" id="PF00735">
    <property type="entry name" value="Septin"/>
    <property type="match status" value="1"/>
</dbReference>
<dbReference type="PANTHER" id="PTHR18884">
    <property type="entry name" value="SEPTIN"/>
    <property type="match status" value="1"/>
</dbReference>
<dbReference type="AlphaFoldDB" id="A0A0B2VEF3"/>
<sequence length="455" mass="50492">MCSLTSDNKWLYSSIEMYAHSANIQIDALLADNVEYPKGYVHKNGPSRHTIYSFVDPIQLPDDYSLHRPTLIRLTSGEKLARACAKNMIELVLNKRSRSTTTWTLPREADAYEPSRKPSKQGSSLSGDNELAVSCVKTSVSGQEEFVKRRSESEVLETERAVSKKPARVTLVRTTELSDTKTSDSVGIEVCGSDSFSEGFDSTFSTETMDSRKLFMAPPNPPPPVPSHLKSGSHLKMMNGGTNGAQTNGCAHGDTKAKVEKFESVTHAESKMPKVIDKIESASTVSSATFASSTGTIPRPENVRTLQLNGHVGFDSLPHQLVRKCTEQGFQFNLMCVGETGMGKTTLIESLFNMKLDFPPCNNELKTVNLLSKTYDVVEGGIRLKLTIVETAGFGDQLDKDKSAEVIVEYINEQFEKYLKEELKIKRCLDYYDDTRIHACLYFISPTGHGFVLYF</sequence>
<keyword evidence="5" id="KW-1185">Reference proteome</keyword>
<evidence type="ECO:0000313" key="4">
    <source>
        <dbReference type="EMBL" id="KHN79385.1"/>
    </source>
</evidence>
<dbReference type="STRING" id="6265.A0A0B2VEF3"/>
<dbReference type="GO" id="GO:0005525">
    <property type="term" value="F:GTP binding"/>
    <property type="evidence" value="ECO:0007669"/>
    <property type="project" value="UniProtKB-KW"/>
</dbReference>
<dbReference type="InterPro" id="IPR030379">
    <property type="entry name" value="G_SEPTIN_dom"/>
</dbReference>
<gene>
    <name evidence="4" type="primary">SEPT11</name>
    <name evidence="4" type="ORF">Tcan_03066</name>
</gene>
<dbReference type="EMBL" id="JPKZ01001924">
    <property type="protein sequence ID" value="KHN79385.1"/>
    <property type="molecule type" value="Genomic_DNA"/>
</dbReference>
<dbReference type="OrthoDB" id="416553at2759"/>
<protein>
    <submittedName>
        <fullName evidence="4">Septin-11</fullName>
    </submittedName>
</protein>
<dbReference type="SUPFAM" id="SSF52540">
    <property type="entry name" value="P-loop containing nucleoside triphosphate hydrolases"/>
    <property type="match status" value="1"/>
</dbReference>
<dbReference type="Proteomes" id="UP000031036">
    <property type="component" value="Unassembled WGS sequence"/>
</dbReference>
<keyword evidence="1" id="KW-0547">Nucleotide-binding</keyword>